<name>A0A383CQR2_9ZZZZ</name>
<dbReference type="InterPro" id="IPR000115">
    <property type="entry name" value="PRibGlycinamide_synth"/>
</dbReference>
<comment type="similarity">
    <text evidence="5">Belongs to the GARS family.</text>
</comment>
<evidence type="ECO:0000256" key="5">
    <source>
        <dbReference type="ARBA" id="ARBA00038345"/>
    </source>
</evidence>
<keyword evidence="1" id="KW-0436">Ligase</keyword>
<keyword evidence="4" id="KW-0067">ATP-binding</keyword>
<evidence type="ECO:0000259" key="8">
    <source>
        <dbReference type="SMART" id="SM01210"/>
    </source>
</evidence>
<dbReference type="Pfam" id="PF01071">
    <property type="entry name" value="GARS_A"/>
    <property type="match status" value="1"/>
</dbReference>
<evidence type="ECO:0000256" key="2">
    <source>
        <dbReference type="ARBA" id="ARBA00022741"/>
    </source>
</evidence>
<dbReference type="FunFam" id="3.90.600.10:FF:000001">
    <property type="entry name" value="Trifunctional purine biosynthetic protein adenosine-3"/>
    <property type="match status" value="1"/>
</dbReference>
<dbReference type="AlphaFoldDB" id="A0A383CQR2"/>
<dbReference type="PANTHER" id="PTHR43472:SF1">
    <property type="entry name" value="PHOSPHORIBOSYLAMINE--GLYCINE LIGASE, CHLOROPLASTIC"/>
    <property type="match status" value="1"/>
</dbReference>
<evidence type="ECO:0000256" key="4">
    <source>
        <dbReference type="ARBA" id="ARBA00022840"/>
    </source>
</evidence>
<keyword evidence="3" id="KW-0658">Purine biosynthesis</keyword>
<dbReference type="SMART" id="SM01210">
    <property type="entry name" value="GARS_C"/>
    <property type="match status" value="1"/>
</dbReference>
<sequence length="161" mass="17685">KGVLYCGLMFTEEGPKVVEFNARFGDPECQVLMPLLTNDLVDVLESACDGRLHEIHIQNSDAAAVCVVMTSEGYPGAYEKGFTIDGLQAFADRDDIVIFHAGTAHRDGSFFTDSGRVLCVTAIGDDIESAVDKAYAAIDGITYDNVYFRRDIAHRALRRKD</sequence>
<dbReference type="GO" id="GO:0009113">
    <property type="term" value="P:purine nucleobase biosynthetic process"/>
    <property type="evidence" value="ECO:0007669"/>
    <property type="project" value="InterPro"/>
</dbReference>
<gene>
    <name evidence="9" type="ORF">METZ01_LOCUS487561</name>
</gene>
<reference evidence="9" key="1">
    <citation type="submission" date="2018-05" db="EMBL/GenBank/DDBJ databases">
        <authorList>
            <person name="Lanie J.A."/>
            <person name="Ng W.-L."/>
            <person name="Kazmierczak K.M."/>
            <person name="Andrzejewski T.M."/>
            <person name="Davidsen T.M."/>
            <person name="Wayne K.J."/>
            <person name="Tettelin H."/>
            <person name="Glass J.I."/>
            <person name="Rusch D."/>
            <person name="Podicherti R."/>
            <person name="Tsui H.-C.T."/>
            <person name="Winkler M.E."/>
        </authorList>
    </citation>
    <scope>NUCLEOTIDE SEQUENCE</scope>
</reference>
<evidence type="ECO:0000313" key="9">
    <source>
        <dbReference type="EMBL" id="SVE34707.1"/>
    </source>
</evidence>
<dbReference type="Gene3D" id="3.30.470.20">
    <property type="entry name" value="ATP-grasp fold, B domain"/>
    <property type="match status" value="1"/>
</dbReference>
<evidence type="ECO:0000256" key="7">
    <source>
        <dbReference type="ARBA" id="ARBA00042864"/>
    </source>
</evidence>
<dbReference type="InterPro" id="IPR020560">
    <property type="entry name" value="PRibGlycinamide_synth_C-dom"/>
</dbReference>
<evidence type="ECO:0000256" key="1">
    <source>
        <dbReference type="ARBA" id="ARBA00022598"/>
    </source>
</evidence>
<dbReference type="GO" id="GO:0005524">
    <property type="term" value="F:ATP binding"/>
    <property type="evidence" value="ECO:0007669"/>
    <property type="project" value="UniProtKB-KW"/>
</dbReference>
<evidence type="ECO:0000256" key="3">
    <source>
        <dbReference type="ARBA" id="ARBA00022755"/>
    </source>
</evidence>
<feature type="non-terminal residue" evidence="9">
    <location>
        <position position="1"/>
    </location>
</feature>
<dbReference type="InterPro" id="IPR011054">
    <property type="entry name" value="Rudment_hybrid_motif"/>
</dbReference>
<proteinExistence type="inferred from homology"/>
<dbReference type="PROSITE" id="PS00184">
    <property type="entry name" value="GARS"/>
    <property type="match status" value="1"/>
</dbReference>
<dbReference type="InterPro" id="IPR020559">
    <property type="entry name" value="PRibGlycinamide_synth_CS"/>
</dbReference>
<keyword evidence="2" id="KW-0547">Nucleotide-binding</keyword>
<feature type="domain" description="Phosphoribosylglycinamide synthetase C-domain" evidence="8">
    <location>
        <begin position="63"/>
        <end position="157"/>
    </location>
</feature>
<dbReference type="SUPFAM" id="SSF56059">
    <property type="entry name" value="Glutathione synthetase ATP-binding domain-like"/>
    <property type="match status" value="1"/>
</dbReference>
<dbReference type="InterPro" id="IPR020561">
    <property type="entry name" value="PRibGlycinamid_synth_ATP-grasp"/>
</dbReference>
<organism evidence="9">
    <name type="scientific">marine metagenome</name>
    <dbReference type="NCBI Taxonomy" id="408172"/>
    <lineage>
        <taxon>unclassified sequences</taxon>
        <taxon>metagenomes</taxon>
        <taxon>ecological metagenomes</taxon>
    </lineage>
</organism>
<protein>
    <recommendedName>
        <fullName evidence="6">Glycinamide ribonucleotide synthetase</fullName>
    </recommendedName>
    <alternativeName>
        <fullName evidence="7">Phosphoribosylglycinamide synthetase</fullName>
    </alternativeName>
</protein>
<dbReference type="GO" id="GO:0006164">
    <property type="term" value="P:purine nucleotide biosynthetic process"/>
    <property type="evidence" value="ECO:0007669"/>
    <property type="project" value="UniProtKB-KW"/>
</dbReference>
<dbReference type="Gene3D" id="3.90.600.10">
    <property type="entry name" value="Phosphoribosylglycinamide synthetase, C-terminal domain"/>
    <property type="match status" value="1"/>
</dbReference>
<dbReference type="PANTHER" id="PTHR43472">
    <property type="entry name" value="PHOSPHORIBOSYLAMINE--GLYCINE LIGASE"/>
    <property type="match status" value="1"/>
</dbReference>
<dbReference type="Pfam" id="PF02843">
    <property type="entry name" value="GARS_C"/>
    <property type="match status" value="1"/>
</dbReference>
<dbReference type="InterPro" id="IPR037123">
    <property type="entry name" value="PRibGlycinamide_synth_C_sf"/>
</dbReference>
<accession>A0A383CQR2</accession>
<dbReference type="SUPFAM" id="SSF51246">
    <property type="entry name" value="Rudiment single hybrid motif"/>
    <property type="match status" value="1"/>
</dbReference>
<dbReference type="EMBL" id="UINC01210996">
    <property type="protein sequence ID" value="SVE34707.1"/>
    <property type="molecule type" value="Genomic_DNA"/>
</dbReference>
<evidence type="ECO:0000256" key="6">
    <source>
        <dbReference type="ARBA" id="ARBA00042242"/>
    </source>
</evidence>
<dbReference type="GO" id="GO:0004637">
    <property type="term" value="F:phosphoribosylamine-glycine ligase activity"/>
    <property type="evidence" value="ECO:0007669"/>
    <property type="project" value="InterPro"/>
</dbReference>